<feature type="signal peptide" evidence="2">
    <location>
        <begin position="1"/>
        <end position="21"/>
    </location>
</feature>
<protein>
    <submittedName>
        <fullName evidence="4">EGF-like domain-containing protein</fullName>
    </submittedName>
</protein>
<keyword evidence="2" id="KW-0732">Signal</keyword>
<dbReference type="WBParaSite" id="SPAL_0000704900.1">
    <property type="protein sequence ID" value="SPAL_0000704900.1"/>
    <property type="gene ID" value="SPAL_0000704900"/>
</dbReference>
<keyword evidence="1" id="KW-1133">Transmembrane helix</keyword>
<dbReference type="STRING" id="174720.A0A0N5BMA9"/>
<keyword evidence="1" id="KW-0812">Transmembrane</keyword>
<accession>A0A0N5BMA9</accession>
<feature type="transmembrane region" description="Helical" evidence="1">
    <location>
        <begin position="637"/>
        <end position="660"/>
    </location>
</feature>
<organism evidence="3 4">
    <name type="scientific">Strongyloides papillosus</name>
    <name type="common">Intestinal threadworm</name>
    <dbReference type="NCBI Taxonomy" id="174720"/>
    <lineage>
        <taxon>Eukaryota</taxon>
        <taxon>Metazoa</taxon>
        <taxon>Ecdysozoa</taxon>
        <taxon>Nematoda</taxon>
        <taxon>Chromadorea</taxon>
        <taxon>Rhabditida</taxon>
        <taxon>Tylenchina</taxon>
        <taxon>Panagrolaimomorpha</taxon>
        <taxon>Strongyloidoidea</taxon>
        <taxon>Strongyloididae</taxon>
        <taxon>Strongyloides</taxon>
    </lineage>
</organism>
<dbReference type="AlphaFoldDB" id="A0A0N5BMA9"/>
<evidence type="ECO:0000313" key="4">
    <source>
        <dbReference type="WBParaSite" id="SPAL_0000704900.1"/>
    </source>
</evidence>
<dbReference type="Proteomes" id="UP000046392">
    <property type="component" value="Unplaced"/>
</dbReference>
<evidence type="ECO:0000313" key="3">
    <source>
        <dbReference type="Proteomes" id="UP000046392"/>
    </source>
</evidence>
<evidence type="ECO:0000256" key="1">
    <source>
        <dbReference type="SAM" id="Phobius"/>
    </source>
</evidence>
<keyword evidence="1" id="KW-0472">Membrane</keyword>
<feature type="chain" id="PRO_5005894610" evidence="2">
    <location>
        <begin position="22"/>
        <end position="731"/>
    </location>
</feature>
<name>A0A0N5BMA9_STREA</name>
<keyword evidence="3" id="KW-1185">Reference proteome</keyword>
<proteinExistence type="predicted"/>
<reference evidence="4" key="1">
    <citation type="submission" date="2017-02" db="UniProtKB">
        <authorList>
            <consortium name="WormBaseParasite"/>
        </authorList>
    </citation>
    <scope>IDENTIFICATION</scope>
</reference>
<sequence>MHINRLNLFLLFLNIFYKFGALDGDGEQNSCIQNTDDYQMGFVVKSLNSTNDNGNTSSSSYTYISITHTESKITVTNLAVYGNLAGQNIPAVVVPPSIINETFPHWKHGIFFSFCPGNLKENVFLVDKTNNYNNKLKGEKFNPKSTRCSLAFCQIGLYFYDKDIGSTKDLDHYEYPFYVGFKGDSIKSSLYFKVSSYAKNNFYLYPCPYYGWINEISIAKFIPSPNIVGNGLVIDEKDRRHIYVPVLPLSENHDYFTCGEIIQLGNLGSISVGYKLKEEKEESKELSSLLFNEGGSITCEAYTINPVYTWRYGPLGMNNNSNFQSMEYMGQKLQLYSGHYLFYYDFQKIHESYTIGRNNGRIKDENLESALDYHKPSCVGKIGDVPAKIKLKNNNFLSLSPKKVDQFDVYHLSDNAKTKKIDVTCELKLDVDSKYMNDDFYNLRYKPILVKGSISNNLGKSKNINNFDFSSDSLEGYGFYSCILDDSMTNKLIKPSQFLILPEIEIIMKEDKTRTYETLPIDFSCKKVISEDIEQISLSQIIVIYNGLTKIYNKGEKKDHFEDKSKDVVFKLGNKTDKLIMKCIYKISQIDFATIEKTYQMMSNFTQNDTKTYSEDKVKEYVSDISKSISKPNDDTAIIIIVSLLILFLLFVIIFVIIVVNKKKKKRKDKPNRTNLISSIERSLNNSKSPSQSISNPSKNLDALNNKKRRVRLKITALPTESTMKKNISHF</sequence>
<evidence type="ECO:0000256" key="2">
    <source>
        <dbReference type="SAM" id="SignalP"/>
    </source>
</evidence>